<feature type="compositionally biased region" description="Polar residues" evidence="1">
    <location>
        <begin position="33"/>
        <end position="44"/>
    </location>
</feature>
<evidence type="ECO:0000256" key="1">
    <source>
        <dbReference type="SAM" id="MobiDB-lite"/>
    </source>
</evidence>
<organism evidence="2 3">
    <name type="scientific">Kitasatospora gansuensis</name>
    <dbReference type="NCBI Taxonomy" id="258050"/>
    <lineage>
        <taxon>Bacteria</taxon>
        <taxon>Bacillati</taxon>
        <taxon>Actinomycetota</taxon>
        <taxon>Actinomycetes</taxon>
        <taxon>Kitasatosporales</taxon>
        <taxon>Streptomycetaceae</taxon>
        <taxon>Kitasatospora</taxon>
    </lineage>
</organism>
<dbReference type="AlphaFoldDB" id="A0A7W7WFU8"/>
<reference evidence="2 3" key="1">
    <citation type="submission" date="2020-08" db="EMBL/GenBank/DDBJ databases">
        <title>Sequencing the genomes of 1000 actinobacteria strains.</title>
        <authorList>
            <person name="Klenk H.-P."/>
        </authorList>
    </citation>
    <scope>NUCLEOTIDE SEQUENCE [LARGE SCALE GENOMIC DNA]</scope>
    <source>
        <strain evidence="2 3">DSM 44786</strain>
    </source>
</reference>
<comment type="caution">
    <text evidence="2">The sequence shown here is derived from an EMBL/GenBank/DDBJ whole genome shotgun (WGS) entry which is preliminary data.</text>
</comment>
<proteinExistence type="predicted"/>
<gene>
    <name evidence="2" type="ORF">F4556_001687</name>
</gene>
<accession>A0A7W7WFU8</accession>
<evidence type="ECO:0000313" key="3">
    <source>
        <dbReference type="Proteomes" id="UP000573327"/>
    </source>
</evidence>
<dbReference type="EMBL" id="JACHJR010000001">
    <property type="protein sequence ID" value="MBB4946152.1"/>
    <property type="molecule type" value="Genomic_DNA"/>
</dbReference>
<evidence type="ECO:0000313" key="2">
    <source>
        <dbReference type="EMBL" id="MBB4946152.1"/>
    </source>
</evidence>
<keyword evidence="3" id="KW-1185">Reference proteome</keyword>
<protein>
    <submittedName>
        <fullName evidence="2">Uncharacterized protein</fullName>
    </submittedName>
</protein>
<sequence length="148" mass="15846">MRAANYARQVGEHQLPSATVPRPQRSPAYMPEVSTSGAGSQPHSNRPGRLPGLAPHAGMLVSPKAAALLSWPAATPLKPGVVARSLQISPVTAARQRLDVRNVGDLIEIFHRPPAWLLSFHRKLTAERAALQAQHRAEHVGSTLAPST</sequence>
<name>A0A7W7WFU8_9ACTN</name>
<dbReference type="Proteomes" id="UP000573327">
    <property type="component" value="Unassembled WGS sequence"/>
</dbReference>
<feature type="region of interest" description="Disordered" evidence="1">
    <location>
        <begin position="1"/>
        <end position="56"/>
    </location>
</feature>